<dbReference type="Proteomes" id="UP001165205">
    <property type="component" value="Unassembled WGS sequence"/>
</dbReference>
<reference evidence="1" key="1">
    <citation type="submission" date="2023-04" db="EMBL/GenBank/DDBJ databases">
        <title>Aspergillus oryzae NBRC 4228.</title>
        <authorList>
            <person name="Ichikawa N."/>
            <person name="Sato H."/>
            <person name="Tonouchi N."/>
        </authorList>
    </citation>
    <scope>NUCLEOTIDE SEQUENCE</scope>
    <source>
        <strain evidence="1">NBRC 4228</strain>
    </source>
</reference>
<dbReference type="EMBL" id="BSYA01000119">
    <property type="protein sequence ID" value="GMG33492.1"/>
    <property type="molecule type" value="Genomic_DNA"/>
</dbReference>
<proteinExistence type="predicted"/>
<protein>
    <submittedName>
        <fullName evidence="1">Unnamed protein product</fullName>
    </submittedName>
</protein>
<comment type="caution">
    <text evidence="1">The sequence shown here is derived from an EMBL/GenBank/DDBJ whole genome shotgun (WGS) entry which is preliminary data.</text>
</comment>
<gene>
    <name evidence="1" type="ORF">Aory04_000901300</name>
</gene>
<sequence>MASEYTKTFLFISQGVLYGVPCAEYIILSLKKHSGDHELKDHLPSPLELIRNISALVSSLNQEYHADDQLKLFYINTYRSLECALNDILNSKQIYTLGFSSGTSSSTISPGSEISKGNNNIGSELIDWTDDLKWTGRSHV</sequence>
<evidence type="ECO:0000313" key="1">
    <source>
        <dbReference type="EMBL" id="GMG33492.1"/>
    </source>
</evidence>
<evidence type="ECO:0000313" key="2">
    <source>
        <dbReference type="Proteomes" id="UP001165205"/>
    </source>
</evidence>
<dbReference type="AlphaFoldDB" id="A0AAN4YRJ3"/>
<accession>A0AAN4YRJ3</accession>
<name>A0AAN4YRJ3_ASPOZ</name>
<organism evidence="1 2">
    <name type="scientific">Aspergillus oryzae</name>
    <name type="common">Yellow koji mold</name>
    <dbReference type="NCBI Taxonomy" id="5062"/>
    <lineage>
        <taxon>Eukaryota</taxon>
        <taxon>Fungi</taxon>
        <taxon>Dikarya</taxon>
        <taxon>Ascomycota</taxon>
        <taxon>Pezizomycotina</taxon>
        <taxon>Eurotiomycetes</taxon>
        <taxon>Eurotiomycetidae</taxon>
        <taxon>Eurotiales</taxon>
        <taxon>Aspergillaceae</taxon>
        <taxon>Aspergillus</taxon>
        <taxon>Aspergillus subgen. Circumdati</taxon>
    </lineage>
</organism>